<dbReference type="InterPro" id="IPR052019">
    <property type="entry name" value="F420H2_bilvrd_red/Heme_oxyg"/>
</dbReference>
<dbReference type="Proteomes" id="UP000712673">
    <property type="component" value="Unassembled WGS sequence"/>
</dbReference>
<proteinExistence type="predicted"/>
<feature type="domain" description="Pyridoxamine 5'-phosphate oxidase N-terminal" evidence="2">
    <location>
        <begin position="38"/>
        <end position="170"/>
    </location>
</feature>
<dbReference type="InterPro" id="IPR019920">
    <property type="entry name" value="F420-binding_dom_put"/>
</dbReference>
<dbReference type="PANTHER" id="PTHR35176">
    <property type="entry name" value="HEME OXYGENASE HI_0854-RELATED"/>
    <property type="match status" value="1"/>
</dbReference>
<dbReference type="GO" id="GO:0016627">
    <property type="term" value="F:oxidoreductase activity, acting on the CH-CH group of donors"/>
    <property type="evidence" value="ECO:0007669"/>
    <property type="project" value="TreeGrafter"/>
</dbReference>
<dbReference type="SUPFAM" id="SSF50475">
    <property type="entry name" value="FMN-binding split barrel"/>
    <property type="match status" value="1"/>
</dbReference>
<dbReference type="GO" id="GO:0070967">
    <property type="term" value="F:coenzyme F420 binding"/>
    <property type="evidence" value="ECO:0007669"/>
    <property type="project" value="TreeGrafter"/>
</dbReference>
<organism evidence="3 4">
    <name type="scientific">Tectimicrobiota bacterium</name>
    <dbReference type="NCBI Taxonomy" id="2528274"/>
    <lineage>
        <taxon>Bacteria</taxon>
        <taxon>Pseudomonadati</taxon>
        <taxon>Nitrospinota/Tectimicrobiota group</taxon>
        <taxon>Candidatus Tectimicrobiota</taxon>
    </lineage>
</organism>
<evidence type="ECO:0000256" key="1">
    <source>
        <dbReference type="ARBA" id="ARBA00023002"/>
    </source>
</evidence>
<accession>A0A937VYD2</accession>
<dbReference type="GO" id="GO:0005829">
    <property type="term" value="C:cytosol"/>
    <property type="evidence" value="ECO:0007669"/>
    <property type="project" value="TreeGrafter"/>
</dbReference>
<dbReference type="PANTHER" id="PTHR35176:SF2">
    <property type="entry name" value="F420H(2)-DEPENDENT REDUCTASE RV1155"/>
    <property type="match status" value="1"/>
</dbReference>
<dbReference type="Pfam" id="PF01243">
    <property type="entry name" value="PNPOx_N"/>
    <property type="match status" value="1"/>
</dbReference>
<dbReference type="EMBL" id="VGLS01000109">
    <property type="protein sequence ID" value="MBM3223202.1"/>
    <property type="molecule type" value="Genomic_DNA"/>
</dbReference>
<evidence type="ECO:0000313" key="3">
    <source>
        <dbReference type="EMBL" id="MBM3223202.1"/>
    </source>
</evidence>
<protein>
    <submittedName>
        <fullName evidence="3">TIGR03618 family F420-dependent PPOX class oxidoreductase</fullName>
    </submittedName>
</protein>
<name>A0A937VYD2_UNCTE</name>
<dbReference type="InterPro" id="IPR012349">
    <property type="entry name" value="Split_barrel_FMN-bd"/>
</dbReference>
<keyword evidence="1" id="KW-0560">Oxidoreductase</keyword>
<dbReference type="Gene3D" id="2.30.110.10">
    <property type="entry name" value="Electron Transport, Fmn-binding Protein, Chain A"/>
    <property type="match status" value="1"/>
</dbReference>
<dbReference type="InterPro" id="IPR011576">
    <property type="entry name" value="Pyridox_Oxase_N"/>
</dbReference>
<reference evidence="3" key="1">
    <citation type="submission" date="2019-03" db="EMBL/GenBank/DDBJ databases">
        <title>Lake Tanganyika Metagenome-Assembled Genomes (MAGs).</title>
        <authorList>
            <person name="Tran P."/>
        </authorList>
    </citation>
    <scope>NUCLEOTIDE SEQUENCE</scope>
    <source>
        <strain evidence="3">K_DeepCast_65m_m2_066</strain>
    </source>
</reference>
<dbReference type="NCBIfam" id="TIGR03618">
    <property type="entry name" value="Rv1155_F420"/>
    <property type="match status" value="1"/>
</dbReference>
<evidence type="ECO:0000313" key="4">
    <source>
        <dbReference type="Proteomes" id="UP000712673"/>
    </source>
</evidence>
<comment type="caution">
    <text evidence="3">The sequence shown here is derived from an EMBL/GenBank/DDBJ whole genome shotgun (WGS) entry which is preliminary data.</text>
</comment>
<dbReference type="AlphaFoldDB" id="A0A937VYD2"/>
<evidence type="ECO:0000259" key="2">
    <source>
        <dbReference type="Pfam" id="PF01243"/>
    </source>
</evidence>
<gene>
    <name evidence="3" type="ORF">FJZ47_05270</name>
</gene>
<sequence length="174" mass="19893">MVFAVRQCYCQPSTPGHAILAYQTSAHFSLGDTTMEFEAVRPFLERHHRGVITTYRPNGAMHASIVVCGAYQGHAAFVIVRGTSVKARNLRRDPRCTVLAVTEDWRSWASVEGEAQLFDARNTEPERLRVMLRELYRACGDKEHPDWEEYDRAMRAQDAVIVLVRPQRVYGLVR</sequence>